<evidence type="ECO:0000259" key="7">
    <source>
        <dbReference type="Pfam" id="PF02803"/>
    </source>
</evidence>
<gene>
    <name evidence="8" type="ORF">E3J62_12355</name>
</gene>
<keyword evidence="2 5" id="KW-0808">Transferase</keyword>
<dbReference type="InterPro" id="IPR020613">
    <property type="entry name" value="Thiolase_CS"/>
</dbReference>
<dbReference type="Gene3D" id="3.40.47.10">
    <property type="match status" value="2"/>
</dbReference>
<dbReference type="SUPFAM" id="SSF53901">
    <property type="entry name" value="Thiolase-like"/>
    <property type="match status" value="2"/>
</dbReference>
<evidence type="ECO:0000256" key="4">
    <source>
        <dbReference type="PIRSR" id="PIRSR000429-1"/>
    </source>
</evidence>
<dbReference type="PANTHER" id="PTHR18919">
    <property type="entry name" value="ACETYL-COA C-ACYLTRANSFERASE"/>
    <property type="match status" value="1"/>
</dbReference>
<evidence type="ECO:0000313" key="9">
    <source>
        <dbReference type="Proteomes" id="UP000315525"/>
    </source>
</evidence>
<dbReference type="InterPro" id="IPR020617">
    <property type="entry name" value="Thiolase_C"/>
</dbReference>
<comment type="similarity">
    <text evidence="1 5">Belongs to the thiolase-like superfamily. Thiolase family.</text>
</comment>
<keyword evidence="3 5" id="KW-0012">Acyltransferase</keyword>
<dbReference type="InterPro" id="IPR002155">
    <property type="entry name" value="Thiolase"/>
</dbReference>
<dbReference type="EMBL" id="SOJN01000148">
    <property type="protein sequence ID" value="TET43778.1"/>
    <property type="molecule type" value="Genomic_DNA"/>
</dbReference>
<dbReference type="Proteomes" id="UP000315525">
    <property type="component" value="Unassembled WGS sequence"/>
</dbReference>
<name>A0A523UMQ3_UNCT6</name>
<feature type="active site" description="Acyl-thioester intermediate" evidence="4">
    <location>
        <position position="88"/>
    </location>
</feature>
<protein>
    <submittedName>
        <fullName evidence="8">Acetyl-CoA C-acyltransferase</fullName>
        <ecNumber evidence="8">2.3.1.16</ecNumber>
    </submittedName>
</protein>
<evidence type="ECO:0000256" key="3">
    <source>
        <dbReference type="ARBA" id="ARBA00023315"/>
    </source>
</evidence>
<feature type="domain" description="Thiolase N-terminal" evidence="6">
    <location>
        <begin position="4"/>
        <end position="261"/>
    </location>
</feature>
<dbReference type="Pfam" id="PF02803">
    <property type="entry name" value="Thiolase_C"/>
    <property type="match status" value="1"/>
</dbReference>
<dbReference type="Pfam" id="PF00108">
    <property type="entry name" value="Thiolase_N"/>
    <property type="match status" value="1"/>
</dbReference>
<dbReference type="InterPro" id="IPR016039">
    <property type="entry name" value="Thiolase-like"/>
</dbReference>
<proteinExistence type="inferred from homology"/>
<sequence>MRDVVIVSACRAPMGRFGGTLKNMAAYDVGAVAVKEALKRAKLKGEQVDDVLLGSCRQAGNGPNPARTAAVRGGVPAQVPVMTLNMACPSGMRALAQASQAIRLGDASTILVGGFDSMSTIPYLLKDVRWAGFKMGDKTLLDGWADSIDPLCGFGMGMTAENVAEKYKITREEQDKFAYESHMKAAKAQDEGWFNEEIVSIEVPQRKGDPIIFDKDETIRRDTSLEKLAKLRAVFKKDGCVTAGNACAMSDGAAAMIVMSRPKAKELGLKPLFSIVSYAQTAVEPETMGEGPGFVIPMALERAGMELGDMDLIEVNEAFAVQILANEKKLNWDRTKLNVHGGAIALGHPTGISGARIIVTLYHALKQRNKEHGIAAICGGGGVTMATVIRREN</sequence>
<evidence type="ECO:0000256" key="1">
    <source>
        <dbReference type="ARBA" id="ARBA00010982"/>
    </source>
</evidence>
<dbReference type="InterPro" id="IPR020616">
    <property type="entry name" value="Thiolase_N"/>
</dbReference>
<feature type="domain" description="Thiolase C-terminal" evidence="7">
    <location>
        <begin position="270"/>
        <end position="390"/>
    </location>
</feature>
<dbReference type="AlphaFoldDB" id="A0A523UMQ3"/>
<accession>A0A523UMQ3</accession>
<dbReference type="CDD" id="cd00751">
    <property type="entry name" value="thiolase"/>
    <property type="match status" value="1"/>
</dbReference>
<dbReference type="GO" id="GO:0003988">
    <property type="term" value="F:acetyl-CoA C-acyltransferase activity"/>
    <property type="evidence" value="ECO:0007669"/>
    <property type="project" value="UniProtKB-EC"/>
</dbReference>
<dbReference type="NCBIfam" id="TIGR01930">
    <property type="entry name" value="AcCoA-C-Actrans"/>
    <property type="match status" value="1"/>
</dbReference>
<evidence type="ECO:0000256" key="5">
    <source>
        <dbReference type="RuleBase" id="RU003557"/>
    </source>
</evidence>
<dbReference type="FunFam" id="3.40.47.10:FF:000010">
    <property type="entry name" value="Acetyl-CoA acetyltransferase (Thiolase)"/>
    <property type="match status" value="1"/>
</dbReference>
<feature type="active site" description="Proton acceptor" evidence="4">
    <location>
        <position position="378"/>
    </location>
</feature>
<evidence type="ECO:0000256" key="2">
    <source>
        <dbReference type="ARBA" id="ARBA00022679"/>
    </source>
</evidence>
<reference evidence="8 9" key="1">
    <citation type="submission" date="2019-03" db="EMBL/GenBank/DDBJ databases">
        <title>Metabolic potential of uncultured bacteria and archaea associated with petroleum seepage in deep-sea sediments.</title>
        <authorList>
            <person name="Dong X."/>
            <person name="Hubert C."/>
        </authorList>
    </citation>
    <scope>NUCLEOTIDE SEQUENCE [LARGE SCALE GENOMIC DNA]</scope>
    <source>
        <strain evidence="8">E44_bin18</strain>
    </source>
</reference>
<dbReference type="EC" id="2.3.1.16" evidence="8"/>
<dbReference type="PROSITE" id="PS00737">
    <property type="entry name" value="THIOLASE_2"/>
    <property type="match status" value="1"/>
</dbReference>
<organism evidence="8 9">
    <name type="scientific">candidate division TA06 bacterium</name>
    <dbReference type="NCBI Taxonomy" id="2250710"/>
    <lineage>
        <taxon>Bacteria</taxon>
        <taxon>Bacteria division TA06</taxon>
    </lineage>
</organism>
<evidence type="ECO:0000259" key="6">
    <source>
        <dbReference type="Pfam" id="PF00108"/>
    </source>
</evidence>
<dbReference type="PANTHER" id="PTHR18919:SF107">
    <property type="entry name" value="ACETYL-COA ACETYLTRANSFERASE, CYTOSOLIC"/>
    <property type="match status" value="1"/>
</dbReference>
<comment type="caution">
    <text evidence="8">The sequence shown here is derived from an EMBL/GenBank/DDBJ whole genome shotgun (WGS) entry which is preliminary data.</text>
</comment>
<dbReference type="PIRSF" id="PIRSF000429">
    <property type="entry name" value="Ac-CoA_Ac_transf"/>
    <property type="match status" value="1"/>
</dbReference>
<feature type="active site" description="Proton acceptor" evidence="4">
    <location>
        <position position="348"/>
    </location>
</feature>
<evidence type="ECO:0000313" key="8">
    <source>
        <dbReference type="EMBL" id="TET43778.1"/>
    </source>
</evidence>